<evidence type="ECO:0000313" key="1">
    <source>
        <dbReference type="EMBL" id="WEH22592.1"/>
    </source>
</evidence>
<name>A0ABD7XES9_ENTFL</name>
<evidence type="ECO:0000313" key="2">
    <source>
        <dbReference type="Proteomes" id="UP001221642"/>
    </source>
</evidence>
<proteinExistence type="predicted"/>
<accession>A0ABD7XES9</accession>
<reference evidence="1 2" key="1">
    <citation type="submission" date="2023-02" db="EMBL/GenBank/DDBJ databases">
        <title>Results of the 2020 Genomic Proficiency Test for the network of European Union Reference Laboratory for Antimicrobial Resistance assessing whole genome sequencing capacities.</title>
        <authorList>
            <person name="Hoffmann M."/>
            <person name="Luo Y."/>
            <person name="Sorensen L.H."/>
            <person name="Pedersen S.K."/>
            <person name="Hendriksen R.S."/>
        </authorList>
    </citation>
    <scope>NUCLEOTIDE SEQUENCE [LARGE SCALE GENOMIC DNA]</scope>
    <source>
        <strain evidence="1 2">GENOMIC22-006</strain>
    </source>
</reference>
<dbReference type="RefSeq" id="WP_023042263.1">
    <property type="nucleotide sequence ID" value="NZ_CP119159.1"/>
</dbReference>
<organism evidence="1 2">
    <name type="scientific">Enterococcus faecalis</name>
    <name type="common">Streptococcus faecalis</name>
    <dbReference type="NCBI Taxonomy" id="1351"/>
    <lineage>
        <taxon>Bacteria</taxon>
        <taxon>Bacillati</taxon>
        <taxon>Bacillota</taxon>
        <taxon>Bacilli</taxon>
        <taxon>Lactobacillales</taxon>
        <taxon>Enterococcaceae</taxon>
        <taxon>Enterococcus</taxon>
    </lineage>
</organism>
<protein>
    <submittedName>
        <fullName evidence="1">Uncharacterized protein</fullName>
    </submittedName>
</protein>
<dbReference type="AlphaFoldDB" id="A0ABD7XES9"/>
<dbReference type="EMBL" id="CP119159">
    <property type="protein sequence ID" value="WEH22592.1"/>
    <property type="molecule type" value="Genomic_DNA"/>
</dbReference>
<gene>
    <name evidence="1" type="ORF">P0D81_00745</name>
</gene>
<dbReference type="Proteomes" id="UP001221642">
    <property type="component" value="Chromosome"/>
</dbReference>
<sequence>MTTDIVQLKEKGKPIYLKTHTAAIDGLESYPTKVDTDKMYQKITKKEPLWTGGWYGAAAGNGQVPSKPLSQCQNGWILQWQEYTKEGTLNGACYHFFVIPKQHAQNSGSGGVIFLLHGYNANSLVRKYLYVKDTKITGNDINASSSDTAGSGSKMFALSAIYEY</sequence>